<dbReference type="Proteomes" id="UP000276103">
    <property type="component" value="Unassembled WGS sequence"/>
</dbReference>
<comment type="catalytic activity">
    <reaction evidence="6">
        <text>L-dopachrome = 5,6-dihydroxyindole-2-carboxylate</text>
        <dbReference type="Rhea" id="RHEA:13041"/>
        <dbReference type="ChEBI" id="CHEBI:16875"/>
        <dbReference type="ChEBI" id="CHEBI:57509"/>
        <dbReference type="EC" id="5.3.3.12"/>
    </reaction>
</comment>
<keyword evidence="4" id="KW-0413">Isomerase</keyword>
<evidence type="ECO:0000313" key="12">
    <source>
        <dbReference type="EMBL" id="RUS97915.1"/>
    </source>
</evidence>
<evidence type="ECO:0000256" key="6">
    <source>
        <dbReference type="ARBA" id="ARBA00036823"/>
    </source>
</evidence>
<dbReference type="InterPro" id="IPR014347">
    <property type="entry name" value="Tautomerase/MIF_sf"/>
</dbReference>
<dbReference type="SUPFAM" id="SSF55331">
    <property type="entry name" value="Tautomerase/MIF"/>
    <property type="match status" value="1"/>
</dbReference>
<dbReference type="AlphaFoldDB" id="A0A3S1C0C0"/>
<keyword evidence="2" id="KW-0202">Cytokine</keyword>
<dbReference type="InterPro" id="IPR001398">
    <property type="entry name" value="Macrophage_inhib_fac"/>
</dbReference>
<comment type="catalytic activity">
    <reaction evidence="5">
        <text>3-phenylpyruvate = enol-phenylpyruvate</text>
        <dbReference type="Rhea" id="RHEA:17097"/>
        <dbReference type="ChEBI" id="CHEBI:16815"/>
        <dbReference type="ChEBI" id="CHEBI:18005"/>
        <dbReference type="EC" id="5.3.2.1"/>
    </reaction>
</comment>
<evidence type="ECO:0000256" key="10">
    <source>
        <dbReference type="ARBA" id="ARBA00041912"/>
    </source>
</evidence>
<keyword evidence="12" id="KW-0670">Pyruvate</keyword>
<reference evidence="12 13" key="1">
    <citation type="journal article" date="2019" name="Genome Biol. Evol.">
        <title>Day and night: Metabolic profiles and evolutionary relationships of six axenic non-marine cyanobacteria.</title>
        <authorList>
            <person name="Will S.E."/>
            <person name="Henke P."/>
            <person name="Boedeker C."/>
            <person name="Huang S."/>
            <person name="Brinkmann H."/>
            <person name="Rohde M."/>
            <person name="Jarek M."/>
            <person name="Friedl T."/>
            <person name="Seufert S."/>
            <person name="Schumacher M."/>
            <person name="Overmann J."/>
            <person name="Neumann-Schaal M."/>
            <person name="Petersen J."/>
        </authorList>
    </citation>
    <scope>NUCLEOTIDE SEQUENCE [LARGE SCALE GENOMIC DNA]</scope>
    <source>
        <strain evidence="12 13">SAG 1403-4b</strain>
    </source>
</reference>
<keyword evidence="13" id="KW-1185">Reference proteome</keyword>
<dbReference type="GO" id="GO:0005615">
    <property type="term" value="C:extracellular space"/>
    <property type="evidence" value="ECO:0007669"/>
    <property type="project" value="UniProtKB-KW"/>
</dbReference>
<evidence type="ECO:0000256" key="7">
    <source>
        <dbReference type="ARBA" id="ARBA00038932"/>
    </source>
</evidence>
<comment type="caution">
    <text evidence="12">The sequence shown here is derived from an EMBL/GenBank/DDBJ whole genome shotgun (WGS) entry which is preliminary data.</text>
</comment>
<dbReference type="EC" id="5.3.3.12" evidence="7"/>
<dbReference type="Gene3D" id="3.30.429.10">
    <property type="entry name" value="Macrophage Migration Inhibitory Factor"/>
    <property type="match status" value="1"/>
</dbReference>
<protein>
    <recommendedName>
        <fullName evidence="11">L-dopachrome isomerase</fullName>
        <ecNumber evidence="8">5.3.2.1</ecNumber>
        <ecNumber evidence="7">5.3.3.12</ecNumber>
    </recommendedName>
    <alternativeName>
        <fullName evidence="9">L-dopachrome tautomerase</fullName>
    </alternativeName>
    <alternativeName>
        <fullName evidence="10">Phenylpyruvate tautomerase</fullName>
    </alternativeName>
</protein>
<sequence>MAQLHIELVLAIVDLKFLIMPLIKVQTSVSAPEKSEIESMLKGLSAKLAKHTGKPESYVMTAFEPEIPMTFAGTTDPVCYIEIKSVGTMKPEQTSAMSQDFCQQINQVLGVPKNRIYIEFADAKGSMWGWNSTTFG</sequence>
<accession>A0A3S1C0C0</accession>
<evidence type="ECO:0000313" key="13">
    <source>
        <dbReference type="Proteomes" id="UP000276103"/>
    </source>
</evidence>
<evidence type="ECO:0000256" key="5">
    <source>
        <dbReference type="ARBA" id="ARBA00036735"/>
    </source>
</evidence>
<organism evidence="12 13">
    <name type="scientific">Trichormus variabilis SAG 1403-4b</name>
    <dbReference type="NCBI Taxonomy" id="447716"/>
    <lineage>
        <taxon>Bacteria</taxon>
        <taxon>Bacillati</taxon>
        <taxon>Cyanobacteriota</taxon>
        <taxon>Cyanophyceae</taxon>
        <taxon>Nostocales</taxon>
        <taxon>Nostocaceae</taxon>
        <taxon>Trichormus</taxon>
    </lineage>
</organism>
<evidence type="ECO:0000256" key="9">
    <source>
        <dbReference type="ARBA" id="ARBA00041631"/>
    </source>
</evidence>
<gene>
    <name evidence="12" type="ORF">DSM107003_17900</name>
</gene>
<comment type="subcellular location">
    <subcellularLocation>
        <location evidence="1">Secreted</location>
    </subcellularLocation>
</comment>
<evidence type="ECO:0000256" key="11">
    <source>
        <dbReference type="ARBA" id="ARBA00042730"/>
    </source>
</evidence>
<proteinExistence type="predicted"/>
<name>A0A3S1C0C0_ANAVA</name>
<dbReference type="PANTHER" id="PTHR11954:SF6">
    <property type="entry name" value="MACROPHAGE MIGRATION INHIBITORY FACTOR"/>
    <property type="match status" value="1"/>
</dbReference>
<dbReference type="EMBL" id="RSCM01000004">
    <property type="protein sequence ID" value="RUS97915.1"/>
    <property type="molecule type" value="Genomic_DNA"/>
</dbReference>
<evidence type="ECO:0000256" key="4">
    <source>
        <dbReference type="ARBA" id="ARBA00023235"/>
    </source>
</evidence>
<dbReference type="Pfam" id="PF01187">
    <property type="entry name" value="MIF"/>
    <property type="match status" value="1"/>
</dbReference>
<dbReference type="GO" id="GO:0050178">
    <property type="term" value="F:phenylpyruvate tautomerase activity"/>
    <property type="evidence" value="ECO:0007669"/>
    <property type="project" value="UniProtKB-EC"/>
</dbReference>
<evidence type="ECO:0000256" key="1">
    <source>
        <dbReference type="ARBA" id="ARBA00004613"/>
    </source>
</evidence>
<evidence type="ECO:0000256" key="2">
    <source>
        <dbReference type="ARBA" id="ARBA00022514"/>
    </source>
</evidence>
<evidence type="ECO:0000256" key="3">
    <source>
        <dbReference type="ARBA" id="ARBA00022525"/>
    </source>
</evidence>
<dbReference type="PANTHER" id="PTHR11954">
    <property type="entry name" value="D-DOPACHROME DECARBOXYLASE"/>
    <property type="match status" value="1"/>
</dbReference>
<dbReference type="GO" id="GO:0004167">
    <property type="term" value="F:dopachrome isomerase activity"/>
    <property type="evidence" value="ECO:0007669"/>
    <property type="project" value="UniProtKB-EC"/>
</dbReference>
<evidence type="ECO:0000256" key="8">
    <source>
        <dbReference type="ARBA" id="ARBA00039086"/>
    </source>
</evidence>
<dbReference type="GO" id="GO:0005125">
    <property type="term" value="F:cytokine activity"/>
    <property type="evidence" value="ECO:0007669"/>
    <property type="project" value="UniProtKB-KW"/>
</dbReference>
<dbReference type="EC" id="5.3.2.1" evidence="8"/>
<keyword evidence="3" id="KW-0964">Secreted</keyword>